<dbReference type="PANTHER" id="PTHR30576">
    <property type="entry name" value="COLANIC BIOSYNTHESIS UDP-GLUCOSE LIPID CARRIER TRANSFERASE"/>
    <property type="match status" value="1"/>
</dbReference>
<accession>A0A0D1JV26</accession>
<proteinExistence type="inferred from homology"/>
<protein>
    <submittedName>
        <fullName evidence="4">PglC protein</fullName>
        <ecNumber evidence="4">2.7.8.36</ecNumber>
    </submittedName>
</protein>
<evidence type="ECO:0000313" key="5">
    <source>
        <dbReference type="Proteomes" id="UP000032289"/>
    </source>
</evidence>
<evidence type="ECO:0000256" key="1">
    <source>
        <dbReference type="ARBA" id="ARBA00006464"/>
    </source>
</evidence>
<evidence type="ECO:0000256" key="2">
    <source>
        <dbReference type="SAM" id="Phobius"/>
    </source>
</evidence>
<gene>
    <name evidence="4" type="primary">pglC</name>
    <name evidence="4" type="ORF">ab3b_00686</name>
</gene>
<dbReference type="EC" id="2.7.8.36" evidence="4"/>
<keyword evidence="4" id="KW-0808">Transferase</keyword>
<dbReference type="PANTHER" id="PTHR30576:SF0">
    <property type="entry name" value="UNDECAPRENYL-PHOSPHATE N-ACETYLGALACTOSAMINYL 1-PHOSPHATE TRANSFERASE-RELATED"/>
    <property type="match status" value="1"/>
</dbReference>
<dbReference type="InterPro" id="IPR003362">
    <property type="entry name" value="Bact_transf"/>
</dbReference>
<evidence type="ECO:0000259" key="3">
    <source>
        <dbReference type="Pfam" id="PF02397"/>
    </source>
</evidence>
<evidence type="ECO:0000313" key="4">
    <source>
        <dbReference type="EMBL" id="KIU25073.1"/>
    </source>
</evidence>
<dbReference type="GO" id="GO:0102334">
    <property type="term" value="F:N,N'-diacetylbacilliosaminyl-1-phosphate transferase activity"/>
    <property type="evidence" value="ECO:0007669"/>
    <property type="project" value="UniProtKB-EC"/>
</dbReference>
<dbReference type="AlphaFoldDB" id="A0A0D1JV26"/>
<sequence>MIGQRLYQKLIKRMLDYIFASLLLVIFSLPMIVIAGTIWLVTHENPIFKQTRFGRHSQPFEVYKFRTMVGSAPLVSHQDFHNRDAYVTTVGKFLRRTSLDELPQCFNVLRGEMSFVGPRPLAASDMAVIEKRKALGADRVLPGITGLAQVSGRNNVSDCQKAKYDGTYAKQVSFTHDASIVGATLIKVLQQSDIDKA</sequence>
<organism evidence="4 5">
    <name type="scientific">Weissella cibaria</name>
    <dbReference type="NCBI Taxonomy" id="137591"/>
    <lineage>
        <taxon>Bacteria</taxon>
        <taxon>Bacillati</taxon>
        <taxon>Bacillota</taxon>
        <taxon>Bacilli</taxon>
        <taxon>Lactobacillales</taxon>
        <taxon>Lactobacillaceae</taxon>
        <taxon>Weissella</taxon>
    </lineage>
</organism>
<dbReference type="EMBL" id="JWHT01000015">
    <property type="protein sequence ID" value="KIU25073.1"/>
    <property type="molecule type" value="Genomic_DNA"/>
</dbReference>
<dbReference type="Proteomes" id="UP000032289">
    <property type="component" value="Unassembled WGS sequence"/>
</dbReference>
<dbReference type="Pfam" id="PF02397">
    <property type="entry name" value="Bac_transf"/>
    <property type="match status" value="1"/>
</dbReference>
<dbReference type="PATRIC" id="fig|137591.24.peg.665"/>
<comment type="similarity">
    <text evidence="1">Belongs to the bacterial sugar transferase family.</text>
</comment>
<reference evidence="4 5" key="1">
    <citation type="journal article" date="2015" name="Microbiology (Mosc.)">
        <title>Genomics of the Weissella cibaria species with an examination of its metabolic traits.</title>
        <authorList>
            <person name="Lynch K.M."/>
            <person name="Lucid A."/>
            <person name="Arendt E.K."/>
            <person name="Sleator R.D."/>
            <person name="Lucey B."/>
            <person name="Coffey A."/>
        </authorList>
    </citation>
    <scope>NUCLEOTIDE SEQUENCE [LARGE SCALE GENOMIC DNA]</scope>
    <source>
        <strain evidence="4 5">AB3b</strain>
    </source>
</reference>
<feature type="transmembrane region" description="Helical" evidence="2">
    <location>
        <begin position="21"/>
        <end position="41"/>
    </location>
</feature>
<keyword evidence="2" id="KW-1133">Transmembrane helix</keyword>
<comment type="caution">
    <text evidence="4">The sequence shown here is derived from an EMBL/GenBank/DDBJ whole genome shotgun (WGS) entry which is preliminary data.</text>
</comment>
<keyword evidence="2" id="KW-0472">Membrane</keyword>
<keyword evidence="2" id="KW-0812">Transmembrane</keyword>
<name>A0A0D1JV26_9LACO</name>
<feature type="domain" description="Bacterial sugar transferase" evidence="3">
    <location>
        <begin position="12"/>
        <end position="189"/>
    </location>
</feature>